<evidence type="ECO:0000313" key="2">
    <source>
        <dbReference type="Proteomes" id="UP000028828"/>
    </source>
</evidence>
<comment type="caution">
    <text evidence="1">The sequence shown here is derived from an EMBL/GenBank/DDBJ whole genome shotgun (WGS) entry which is preliminary data.</text>
</comment>
<sequence length="118" mass="13277">MQSFILTSIHVQGRTAAPSDSTKTKVPTYTNKQNRIVSVLHSVQTRFVFFRDFVVNVCFSKSASVGRYGTKRTGVCGCSTLSLSTYVCRRTFRQLSTHTTRKYMSSSPFSDFRISSPN</sequence>
<dbReference type="Proteomes" id="UP000028828">
    <property type="component" value="Unassembled WGS sequence"/>
</dbReference>
<gene>
    <name evidence="1" type="ORF">TGP89_420440</name>
</gene>
<proteinExistence type="predicted"/>
<dbReference type="EMBL" id="AEYI02001762">
    <property type="protein sequence ID" value="KFG33432.1"/>
    <property type="molecule type" value="Genomic_DNA"/>
</dbReference>
<organism evidence="1 2">
    <name type="scientific">Toxoplasma gondii p89</name>
    <dbReference type="NCBI Taxonomy" id="943119"/>
    <lineage>
        <taxon>Eukaryota</taxon>
        <taxon>Sar</taxon>
        <taxon>Alveolata</taxon>
        <taxon>Apicomplexa</taxon>
        <taxon>Conoidasida</taxon>
        <taxon>Coccidia</taxon>
        <taxon>Eucoccidiorida</taxon>
        <taxon>Eimeriorina</taxon>
        <taxon>Sarcocystidae</taxon>
        <taxon>Toxoplasma</taxon>
    </lineage>
</organism>
<dbReference type="VEuPathDB" id="ToxoDB:TGP89_420440"/>
<protein>
    <submittedName>
        <fullName evidence="1">Uncharacterized protein</fullName>
    </submittedName>
</protein>
<dbReference type="AlphaFoldDB" id="A0A086JMR4"/>
<reference evidence="1 2" key="1">
    <citation type="submission" date="2014-03" db="EMBL/GenBank/DDBJ databases">
        <authorList>
            <person name="Sibley D."/>
            <person name="Venepally P."/>
            <person name="Karamycheva S."/>
            <person name="Hadjithomas M."/>
            <person name="Khan A."/>
            <person name="Brunk B."/>
            <person name="Roos D."/>
            <person name="Caler E."/>
            <person name="Lorenzi H."/>
        </authorList>
    </citation>
    <scope>NUCLEOTIDE SEQUENCE [LARGE SCALE GENOMIC DNA]</scope>
    <source>
        <strain evidence="2">p89</strain>
    </source>
</reference>
<name>A0A086JMR4_TOXGO</name>
<accession>A0A086JMR4</accession>
<evidence type="ECO:0000313" key="1">
    <source>
        <dbReference type="EMBL" id="KFG33432.1"/>
    </source>
</evidence>